<dbReference type="GO" id="GO:0005737">
    <property type="term" value="C:cytoplasm"/>
    <property type="evidence" value="ECO:0007669"/>
    <property type="project" value="UniProtKB-SubCell"/>
</dbReference>
<dbReference type="AlphaFoldDB" id="A0A6S6S5P2"/>
<evidence type="ECO:0000313" key="10">
    <source>
        <dbReference type="EMBL" id="CAA6798326.1"/>
    </source>
</evidence>
<dbReference type="NCBIfam" id="TIGR03840">
    <property type="entry name" value="TMPT_Se_Te"/>
    <property type="match status" value="1"/>
</dbReference>
<dbReference type="EC" id="2.1.1.67" evidence="4 9"/>
<dbReference type="InterPro" id="IPR025835">
    <property type="entry name" value="Thiopurine_S-MeTrfase"/>
</dbReference>
<comment type="subcellular location">
    <subcellularLocation>
        <location evidence="2">Cytoplasm</location>
    </subcellularLocation>
</comment>
<evidence type="ECO:0000256" key="5">
    <source>
        <dbReference type="ARBA" id="ARBA00022490"/>
    </source>
</evidence>
<dbReference type="PANTHER" id="PTHR10259:SF11">
    <property type="entry name" value="THIOPURINE S-METHYLTRANSFERASE"/>
    <property type="match status" value="1"/>
</dbReference>
<evidence type="ECO:0000256" key="4">
    <source>
        <dbReference type="ARBA" id="ARBA00011905"/>
    </source>
</evidence>
<dbReference type="SUPFAM" id="SSF53335">
    <property type="entry name" value="S-adenosyl-L-methionine-dependent methyltransferases"/>
    <property type="match status" value="1"/>
</dbReference>
<evidence type="ECO:0000256" key="1">
    <source>
        <dbReference type="ARBA" id="ARBA00000903"/>
    </source>
</evidence>
<organism evidence="10">
    <name type="scientific">uncultured Sulfurovum sp</name>
    <dbReference type="NCBI Taxonomy" id="269237"/>
    <lineage>
        <taxon>Bacteria</taxon>
        <taxon>Pseudomonadati</taxon>
        <taxon>Campylobacterota</taxon>
        <taxon>Epsilonproteobacteria</taxon>
        <taxon>Campylobacterales</taxon>
        <taxon>Sulfurovaceae</taxon>
        <taxon>Sulfurovum</taxon>
        <taxon>environmental samples</taxon>
    </lineage>
</organism>
<dbReference type="PIRSF" id="PIRSF023956">
    <property type="entry name" value="Thiopurine_S-methyltransferase"/>
    <property type="match status" value="1"/>
</dbReference>
<gene>
    <name evidence="10" type="ORF">HELGO_WM67694</name>
</gene>
<dbReference type="Pfam" id="PF05724">
    <property type="entry name" value="TPMT"/>
    <property type="match status" value="1"/>
</dbReference>
<evidence type="ECO:0000256" key="9">
    <source>
        <dbReference type="NCBIfam" id="TIGR03840"/>
    </source>
</evidence>
<keyword evidence="8" id="KW-0949">S-adenosyl-L-methionine</keyword>
<keyword evidence="7 10" id="KW-0808">Transferase</keyword>
<keyword evidence="5" id="KW-0963">Cytoplasm</keyword>
<evidence type="ECO:0000256" key="6">
    <source>
        <dbReference type="ARBA" id="ARBA00022603"/>
    </source>
</evidence>
<name>A0A6S6S5P2_9BACT</name>
<comment type="similarity">
    <text evidence="3">Belongs to the class I-like SAM-binding methyltransferase superfamily. TPMT family.</text>
</comment>
<proteinExistence type="inferred from homology"/>
<dbReference type="FunFam" id="3.40.50.150:FF:000101">
    <property type="entry name" value="Thiopurine S-methyltransferase"/>
    <property type="match status" value="1"/>
</dbReference>
<dbReference type="Gene3D" id="3.40.50.150">
    <property type="entry name" value="Vaccinia Virus protein VP39"/>
    <property type="match status" value="1"/>
</dbReference>
<dbReference type="HAMAP" id="MF_00812">
    <property type="entry name" value="Thiopur_methtran"/>
    <property type="match status" value="1"/>
</dbReference>
<dbReference type="InterPro" id="IPR008854">
    <property type="entry name" value="TPMT"/>
</dbReference>
<evidence type="ECO:0000256" key="7">
    <source>
        <dbReference type="ARBA" id="ARBA00022679"/>
    </source>
</evidence>
<keyword evidence="6 10" id="KW-0489">Methyltransferase</keyword>
<dbReference type="InterPro" id="IPR029063">
    <property type="entry name" value="SAM-dependent_MTases_sf"/>
</dbReference>
<dbReference type="EMBL" id="CACVAR010000001">
    <property type="protein sequence ID" value="CAA6798326.1"/>
    <property type="molecule type" value="Genomic_DNA"/>
</dbReference>
<dbReference type="PROSITE" id="PS51585">
    <property type="entry name" value="SAM_MT_TPMT"/>
    <property type="match status" value="1"/>
</dbReference>
<evidence type="ECO:0000256" key="3">
    <source>
        <dbReference type="ARBA" id="ARBA00008145"/>
    </source>
</evidence>
<dbReference type="GO" id="GO:0032259">
    <property type="term" value="P:methylation"/>
    <property type="evidence" value="ECO:0007669"/>
    <property type="project" value="UniProtKB-KW"/>
</dbReference>
<dbReference type="PANTHER" id="PTHR10259">
    <property type="entry name" value="THIOPURINE S-METHYLTRANSFERASE"/>
    <property type="match status" value="1"/>
</dbReference>
<dbReference type="InterPro" id="IPR022474">
    <property type="entry name" value="Thiopur_S-MeTfrase_Se/Te_detox"/>
</dbReference>
<evidence type="ECO:0000256" key="2">
    <source>
        <dbReference type="ARBA" id="ARBA00004496"/>
    </source>
</evidence>
<comment type="catalytic activity">
    <reaction evidence="1">
        <text>S-adenosyl-L-methionine + a thiopurine = S-adenosyl-L-homocysteine + a thiopurine S-methylether.</text>
        <dbReference type="EC" id="2.1.1.67"/>
    </reaction>
</comment>
<accession>A0A6S6S5P2</accession>
<dbReference type="GO" id="GO:0010038">
    <property type="term" value="P:response to metal ion"/>
    <property type="evidence" value="ECO:0007669"/>
    <property type="project" value="InterPro"/>
</dbReference>
<evidence type="ECO:0000256" key="8">
    <source>
        <dbReference type="ARBA" id="ARBA00022691"/>
    </source>
</evidence>
<dbReference type="GO" id="GO:0008119">
    <property type="term" value="F:thiopurine S-methyltransferase activity"/>
    <property type="evidence" value="ECO:0007669"/>
    <property type="project" value="UniProtKB-UniRule"/>
</dbReference>
<reference evidence="10" key="1">
    <citation type="submission" date="2020-01" db="EMBL/GenBank/DDBJ databases">
        <authorList>
            <person name="Meier V. D."/>
            <person name="Meier V D."/>
        </authorList>
    </citation>
    <scope>NUCLEOTIDE SEQUENCE</scope>
    <source>
        <strain evidence="10">HLG_WM_MAG_03</strain>
    </source>
</reference>
<protein>
    <recommendedName>
        <fullName evidence="4 9">Thiopurine S-methyltransferase</fullName>
        <ecNumber evidence="4 9">2.1.1.67</ecNumber>
    </recommendedName>
</protein>
<sequence>MNENSLWLKRWENREIGFNQAMVNSFMVKYFDSLNLSEESSVLVPLCGKTIDIAWLLEKGHAVIGVELSEQAVIELFDELGVVPAISIVGELTLYSADSLQIYVGDIFKVTSEMLGKVDAIYDRAALVALTTGVRVAYTKHLRELTDNASQLLLCFEYDQSLMNRTPYSVEEREVRKHYEEHYDLELLTREEIAGGFKGGLAAADVVWLLK</sequence>